<dbReference type="Proteomes" id="UP001147747">
    <property type="component" value="Unassembled WGS sequence"/>
</dbReference>
<dbReference type="GeneID" id="81368070"/>
<dbReference type="InterPro" id="IPR051209">
    <property type="entry name" value="FAD-bind_Monooxygenase_sf"/>
</dbReference>
<comment type="similarity">
    <text evidence="2">Belongs to the FAD-binding monooxygenase family.</text>
</comment>
<dbReference type="AlphaFoldDB" id="A0A9W9W709"/>
<name>A0A9W9W709_9EURO</name>
<dbReference type="InterPro" id="IPR036188">
    <property type="entry name" value="FAD/NAD-bd_sf"/>
</dbReference>
<reference evidence="6" key="2">
    <citation type="journal article" date="2023" name="IMA Fungus">
        <title>Comparative genomic study of the Penicillium genus elucidates a diverse pangenome and 15 lateral gene transfer events.</title>
        <authorList>
            <person name="Petersen C."/>
            <person name="Sorensen T."/>
            <person name="Nielsen M.R."/>
            <person name="Sondergaard T.E."/>
            <person name="Sorensen J.L."/>
            <person name="Fitzpatrick D.A."/>
            <person name="Frisvad J.C."/>
            <person name="Nielsen K.L."/>
        </authorList>
    </citation>
    <scope>NUCLEOTIDE SEQUENCE</scope>
    <source>
        <strain evidence="6">IBT 29677</strain>
    </source>
</reference>
<dbReference type="SUPFAM" id="SSF51905">
    <property type="entry name" value="FAD/NAD(P)-binding domain"/>
    <property type="match status" value="3"/>
</dbReference>
<evidence type="ECO:0008006" key="8">
    <source>
        <dbReference type="Google" id="ProtNLM"/>
    </source>
</evidence>
<evidence type="ECO:0000256" key="5">
    <source>
        <dbReference type="ARBA" id="ARBA00023002"/>
    </source>
</evidence>
<keyword evidence="4" id="KW-0274">FAD</keyword>
<dbReference type="Pfam" id="PF00743">
    <property type="entry name" value="FMO-like"/>
    <property type="match status" value="1"/>
</dbReference>
<evidence type="ECO:0000256" key="4">
    <source>
        <dbReference type="ARBA" id="ARBA00022827"/>
    </source>
</evidence>
<dbReference type="GO" id="GO:0050661">
    <property type="term" value="F:NADP binding"/>
    <property type="evidence" value="ECO:0007669"/>
    <property type="project" value="InterPro"/>
</dbReference>
<dbReference type="PANTHER" id="PTHR42877:SF11">
    <property type="entry name" value="MONOOXYGENASE, PUTATIVE (AFU_ORTHOLOGUE AFUA_6G13790)-RELATED"/>
    <property type="match status" value="1"/>
</dbReference>
<dbReference type="GO" id="GO:0050660">
    <property type="term" value="F:flavin adenine dinucleotide binding"/>
    <property type="evidence" value="ECO:0007669"/>
    <property type="project" value="InterPro"/>
</dbReference>
<dbReference type="OrthoDB" id="74360at2759"/>
<organism evidence="6 7">
    <name type="scientific">Penicillium cosmopolitanum</name>
    <dbReference type="NCBI Taxonomy" id="1131564"/>
    <lineage>
        <taxon>Eukaryota</taxon>
        <taxon>Fungi</taxon>
        <taxon>Dikarya</taxon>
        <taxon>Ascomycota</taxon>
        <taxon>Pezizomycotina</taxon>
        <taxon>Eurotiomycetes</taxon>
        <taxon>Eurotiomycetidae</taxon>
        <taxon>Eurotiales</taxon>
        <taxon>Aspergillaceae</taxon>
        <taxon>Penicillium</taxon>
    </lineage>
</organism>
<keyword evidence="5" id="KW-0560">Oxidoreductase</keyword>
<dbReference type="GO" id="GO:0004499">
    <property type="term" value="F:N,N-dimethylaniline monooxygenase activity"/>
    <property type="evidence" value="ECO:0007669"/>
    <property type="project" value="InterPro"/>
</dbReference>
<comment type="cofactor">
    <cofactor evidence="1">
        <name>FAD</name>
        <dbReference type="ChEBI" id="CHEBI:57692"/>
    </cofactor>
</comment>
<proteinExistence type="inferred from homology"/>
<dbReference type="InterPro" id="IPR020946">
    <property type="entry name" value="Flavin_mOase-like"/>
</dbReference>
<accession>A0A9W9W709</accession>
<reference evidence="6" key="1">
    <citation type="submission" date="2022-12" db="EMBL/GenBank/DDBJ databases">
        <authorList>
            <person name="Petersen C."/>
        </authorList>
    </citation>
    <scope>NUCLEOTIDE SEQUENCE</scope>
    <source>
        <strain evidence="6">IBT 29677</strain>
    </source>
</reference>
<dbReference type="PANTHER" id="PTHR42877">
    <property type="entry name" value="L-ORNITHINE N(5)-MONOOXYGENASE-RELATED"/>
    <property type="match status" value="1"/>
</dbReference>
<keyword evidence="7" id="KW-1185">Reference proteome</keyword>
<evidence type="ECO:0000256" key="2">
    <source>
        <dbReference type="ARBA" id="ARBA00010139"/>
    </source>
</evidence>
<gene>
    <name evidence="6" type="ORF">N7509_004453</name>
</gene>
<evidence type="ECO:0000313" key="7">
    <source>
        <dbReference type="Proteomes" id="UP001147747"/>
    </source>
</evidence>
<comment type="caution">
    <text evidence="6">The sequence shown here is derived from an EMBL/GenBank/DDBJ whole genome shotgun (WGS) entry which is preliminary data.</text>
</comment>
<protein>
    <recommendedName>
        <fullName evidence="8">FAD/NAD(P)-binding domain-containing protein</fullName>
    </recommendedName>
</protein>
<keyword evidence="3" id="KW-0285">Flavoprotein</keyword>
<evidence type="ECO:0000256" key="3">
    <source>
        <dbReference type="ARBA" id="ARBA00022630"/>
    </source>
</evidence>
<dbReference type="RefSeq" id="XP_056491824.1">
    <property type="nucleotide sequence ID" value="XM_056629090.1"/>
</dbReference>
<evidence type="ECO:0000256" key="1">
    <source>
        <dbReference type="ARBA" id="ARBA00001974"/>
    </source>
</evidence>
<sequence length="552" mass="62056">MPSNESSRSEPIHIDPSQWAFKPRKLRVVCIGAGFSGLILAYKLKHEQPLDFVDFTIYEKNSKVGGTWLENIYPGVGCDVPAHSYIFPFEPNPSWSKCYVGGAEIQEYVLNTVQKYGLRYPIQFETRLISSIWNEETGKWRLQLRQGNGNVIDDEADILINASGILNQPTMPNVEGLNRFEGKVLHTGAWDRSYEYKGKRIGVIGNGSSGVQAVPALQPNAAKIINYIRNPTWISVNLCPDITRDGTSTNFEYTEEEKALYQNNPKAFLKHRKVIECSVNKAYSLMQTGSELNRFLSNATEGLMRDRLSENPQLVEKLILKYDIGCRRLSPGDGYLEALQQPNARVCFEPIDEITPRGIRASSGEEDLDLIVCATGFDTSFIPRWEFLGRNSRRLDKEWKASPEAYLSICAAAAPNYFMFAGPNSPIGHGSVPQMLAWSANYILKWVQKIAREDIKSAAVTDSVVRNYNRRAQSALKNTVWSGGCNAWYNNGNAVTAMHPGSVLHFKEAISEICGEHFDIRYNTSDPFAFLGNGELEWEREEGADLGFYLQQ</sequence>
<dbReference type="Gene3D" id="3.50.50.60">
    <property type="entry name" value="FAD/NAD(P)-binding domain"/>
    <property type="match status" value="2"/>
</dbReference>
<dbReference type="EMBL" id="JAPZBU010000005">
    <property type="protein sequence ID" value="KAJ5404582.1"/>
    <property type="molecule type" value="Genomic_DNA"/>
</dbReference>
<evidence type="ECO:0000313" key="6">
    <source>
        <dbReference type="EMBL" id="KAJ5404582.1"/>
    </source>
</evidence>